<dbReference type="Pfam" id="PF07728">
    <property type="entry name" value="AAA_5"/>
    <property type="match status" value="1"/>
</dbReference>
<organism evidence="2 3">
    <name type="scientific">Shewanella algae</name>
    <dbReference type="NCBI Taxonomy" id="38313"/>
    <lineage>
        <taxon>Bacteria</taxon>
        <taxon>Pseudomonadati</taxon>
        <taxon>Pseudomonadota</taxon>
        <taxon>Gammaproteobacteria</taxon>
        <taxon>Alteromonadales</taxon>
        <taxon>Shewanellaceae</taxon>
        <taxon>Shewanella</taxon>
    </lineage>
</organism>
<dbReference type="EMBL" id="AP024613">
    <property type="protein sequence ID" value="BCV44963.1"/>
    <property type="molecule type" value="Genomic_DNA"/>
</dbReference>
<dbReference type="GO" id="GO:0016887">
    <property type="term" value="F:ATP hydrolysis activity"/>
    <property type="evidence" value="ECO:0007669"/>
    <property type="project" value="InterPro"/>
</dbReference>
<dbReference type="PANTHER" id="PTHR37291">
    <property type="entry name" value="5-METHYLCYTOSINE-SPECIFIC RESTRICTION ENZYME B"/>
    <property type="match status" value="1"/>
</dbReference>
<dbReference type="GO" id="GO:0005524">
    <property type="term" value="F:ATP binding"/>
    <property type="evidence" value="ECO:0007669"/>
    <property type="project" value="InterPro"/>
</dbReference>
<dbReference type="PANTHER" id="PTHR37291:SF1">
    <property type="entry name" value="TYPE IV METHYL-DIRECTED RESTRICTION ENZYME ECOKMCRB SUBUNIT"/>
    <property type="match status" value="1"/>
</dbReference>
<sequence>MNRLDEPVTANLPLNQILFGPPGTGKTYETVRAALEILDPAAVVEFDAAYQAAESWDDKCLAREQLKARFDELKQQQRVRFVTFHQSFSYEDFVEGLRAETDELTGQIHYEIADGVFKGLCLDALSGHANGSTFDEALIRLQERLEQNGGRLSMTTVRGKVFEVTYDGGKTFRVFPSSTENEDPNYVANMENVQRLYVGESKKGMYNPSYVEGMLRYLLSECDLPPFTEMPPQRSQPFVLIIDEINRGNISRIFGELITLIEPSKRAGAAEALEVTLPYSKKPFKVPGNLYLIGTMNTADRSLAGLDIALRRRFTFKEMPPKPELFKALVIEGIHIKALLEVMNQRIAVLLDRDHCIGHAYFMPLFETPTLQKLADIFKQNIIPLLQEYFFEDWERIRWVLSDQSKAKDDAFIVEDSTNLTELFPDVSNRLRQSQRWRVNDAAFGCRGAYLGILAKTVTQVNTSENTEAATVEAV</sequence>
<reference evidence="2" key="1">
    <citation type="submission" date="2021-05" db="EMBL/GenBank/DDBJ databases">
        <title>Molecular characterization for Shewanella algae harboring chromosomal blaOXA-55-like strains isolated from clinical and environment sample.</title>
        <authorList>
            <person name="Ohama Y."/>
            <person name="Aoki K."/>
            <person name="Harada S."/>
            <person name="Moriya K."/>
            <person name="Ishii Y."/>
            <person name="Tateda K."/>
        </authorList>
    </citation>
    <scope>NUCLEOTIDE SEQUENCE</scope>
    <source>
        <strain evidence="2">TUM17379</strain>
    </source>
</reference>
<dbReference type="InterPro" id="IPR052934">
    <property type="entry name" value="Methyl-DNA_Rec/Restrict_Enz"/>
</dbReference>
<dbReference type="Proteomes" id="UP000825078">
    <property type="component" value="Chromosome"/>
</dbReference>
<dbReference type="SUPFAM" id="SSF52540">
    <property type="entry name" value="P-loop containing nucleoside triphosphate hydrolases"/>
    <property type="match status" value="1"/>
</dbReference>
<dbReference type="InterPro" id="IPR011704">
    <property type="entry name" value="ATPase_dyneun-rel_AAA"/>
</dbReference>
<accession>A0AAD1K8V2</accession>
<evidence type="ECO:0000313" key="3">
    <source>
        <dbReference type="Proteomes" id="UP000825078"/>
    </source>
</evidence>
<dbReference type="InterPro" id="IPR003593">
    <property type="entry name" value="AAA+_ATPase"/>
</dbReference>
<dbReference type="InterPro" id="IPR027417">
    <property type="entry name" value="P-loop_NTPase"/>
</dbReference>
<evidence type="ECO:0000259" key="1">
    <source>
        <dbReference type="SMART" id="SM00382"/>
    </source>
</evidence>
<evidence type="ECO:0000313" key="2">
    <source>
        <dbReference type="EMBL" id="BCV44963.1"/>
    </source>
</evidence>
<gene>
    <name evidence="2" type="ORF">TUM17379_19810</name>
</gene>
<dbReference type="AlphaFoldDB" id="A0AAD1K8V2"/>
<dbReference type="Gene3D" id="3.40.50.300">
    <property type="entry name" value="P-loop containing nucleotide triphosphate hydrolases"/>
    <property type="match status" value="1"/>
</dbReference>
<dbReference type="REBASE" id="488680">
    <property type="entry name" value="Sal17379McrBCP"/>
</dbReference>
<feature type="domain" description="AAA+ ATPase" evidence="1">
    <location>
        <begin position="12"/>
        <end position="324"/>
    </location>
</feature>
<protein>
    <submittedName>
        <fullName evidence="2">ATPase</fullName>
    </submittedName>
</protein>
<proteinExistence type="predicted"/>
<name>A0AAD1K8V2_9GAMM</name>
<dbReference type="SMART" id="SM00382">
    <property type="entry name" value="AAA"/>
    <property type="match status" value="1"/>
</dbReference>